<evidence type="ECO:0000313" key="4">
    <source>
        <dbReference type="Proteomes" id="UP000785613"/>
    </source>
</evidence>
<protein>
    <submittedName>
        <fullName evidence="3">PEP-CTERM sorting domain-containing protein</fullName>
    </submittedName>
</protein>
<dbReference type="NCBIfam" id="TIGR02595">
    <property type="entry name" value="PEP_CTERM"/>
    <property type="match status" value="1"/>
</dbReference>
<feature type="domain" description="Ice-binding protein C-terminal" evidence="2">
    <location>
        <begin position="147"/>
        <end position="172"/>
    </location>
</feature>
<evidence type="ECO:0000313" key="3">
    <source>
        <dbReference type="EMBL" id="NHZ36387.1"/>
    </source>
</evidence>
<organism evidence="3 4">
    <name type="scientific">Massilia rubra</name>
    <dbReference type="NCBI Taxonomy" id="2607910"/>
    <lineage>
        <taxon>Bacteria</taxon>
        <taxon>Pseudomonadati</taxon>
        <taxon>Pseudomonadota</taxon>
        <taxon>Betaproteobacteria</taxon>
        <taxon>Burkholderiales</taxon>
        <taxon>Oxalobacteraceae</taxon>
        <taxon>Telluria group</taxon>
        <taxon>Massilia</taxon>
    </lineage>
</organism>
<feature type="signal peptide" evidence="1">
    <location>
        <begin position="1"/>
        <end position="20"/>
    </location>
</feature>
<dbReference type="EMBL" id="VUYU01000017">
    <property type="protein sequence ID" value="NHZ36387.1"/>
    <property type="molecule type" value="Genomic_DNA"/>
</dbReference>
<evidence type="ECO:0000259" key="2">
    <source>
        <dbReference type="Pfam" id="PF07589"/>
    </source>
</evidence>
<dbReference type="Proteomes" id="UP000785613">
    <property type="component" value="Unassembled WGS sequence"/>
</dbReference>
<dbReference type="InterPro" id="IPR013424">
    <property type="entry name" value="Ice-binding_C"/>
</dbReference>
<gene>
    <name evidence="3" type="ORF">F0185_22725</name>
</gene>
<dbReference type="Pfam" id="PF07589">
    <property type="entry name" value="PEP-CTERM"/>
    <property type="match status" value="1"/>
</dbReference>
<accession>A0ABX0LPT5</accession>
<name>A0ABX0LPT5_9BURK</name>
<comment type="caution">
    <text evidence="3">The sequence shown here is derived from an EMBL/GenBank/DDBJ whole genome shotgun (WGS) entry which is preliminary data.</text>
</comment>
<evidence type="ECO:0000256" key="1">
    <source>
        <dbReference type="SAM" id="SignalP"/>
    </source>
</evidence>
<sequence>MIRHFLCAAATALCLVPAHAAVKTYDWSFTGGFLEYGYPKDATLRGSFIVNDLDANGKFDTSELVSLKYSFKDYVKCSGCTIDSFAWTPGRAPEFSIHYSYYDGGDFSMSEMLHTGVGYGFSVHSGSNEPYYGGGNWTPDVKWSVTAVPEPQTWLMLGAGLFAIGSVARRRKAS</sequence>
<feature type="chain" id="PRO_5045145869" evidence="1">
    <location>
        <begin position="21"/>
        <end position="174"/>
    </location>
</feature>
<proteinExistence type="predicted"/>
<keyword evidence="4" id="KW-1185">Reference proteome</keyword>
<keyword evidence="1" id="KW-0732">Signal</keyword>
<reference evidence="3 4" key="1">
    <citation type="submission" date="2019-09" db="EMBL/GenBank/DDBJ databases">
        <title>Taxonomy of Antarctic Massilia spp.: description of Massilia rubra sp. nov., Massilia aquatica sp. nov., Massilia mucilaginosa sp. nov., Massilia frigida sp. nov. isolated from streams, lakes and regoliths.</title>
        <authorList>
            <person name="Holochova P."/>
            <person name="Sedlacek I."/>
            <person name="Kralova S."/>
            <person name="Maslanova I."/>
            <person name="Busse H.-J."/>
            <person name="Stankova E."/>
            <person name="Vrbovska V."/>
            <person name="Kovarovic V."/>
            <person name="Bartak M."/>
            <person name="Svec P."/>
            <person name="Pantucek R."/>
        </authorList>
    </citation>
    <scope>NUCLEOTIDE SEQUENCE [LARGE SCALE GENOMIC DNA]</scope>
    <source>
        <strain evidence="3 4">CCM 8692</strain>
    </source>
</reference>